<evidence type="ECO:0000256" key="1">
    <source>
        <dbReference type="ARBA" id="ARBA00006738"/>
    </source>
</evidence>
<accession>A0A1F7GFM0</accession>
<dbReference type="Gene3D" id="3.40.1350.10">
    <property type="match status" value="1"/>
</dbReference>
<dbReference type="InterPro" id="IPR003509">
    <property type="entry name" value="UPF0102_YraN-like"/>
</dbReference>
<name>A0A1F7GFM0_9BACT</name>
<sequence>MNTVGKQGETDAYNYLRKKHYSILQRNFRSRAAEIDIIAKKDNTYIFVEVKARIGDRMGKPYEAVNYRKISHIKLGALLYSKLHTITSQKLRIDVISIEYNADMSITKLQHFENVTS</sequence>
<dbReference type="PANTHER" id="PTHR34039">
    <property type="entry name" value="UPF0102 PROTEIN YRAN"/>
    <property type="match status" value="1"/>
</dbReference>
<organism evidence="3 4">
    <name type="scientific">Candidatus Roizmanbacteria bacterium RIFCSPHIGHO2_01_FULL_39_24</name>
    <dbReference type="NCBI Taxonomy" id="1802032"/>
    <lineage>
        <taxon>Bacteria</taxon>
        <taxon>Candidatus Roizmaniibacteriota</taxon>
    </lineage>
</organism>
<comment type="similarity">
    <text evidence="1 2">Belongs to the UPF0102 family.</text>
</comment>
<dbReference type="HAMAP" id="MF_00048">
    <property type="entry name" value="UPF0102"/>
    <property type="match status" value="1"/>
</dbReference>
<proteinExistence type="inferred from homology"/>
<dbReference type="Pfam" id="PF02021">
    <property type="entry name" value="UPF0102"/>
    <property type="match status" value="1"/>
</dbReference>
<evidence type="ECO:0000256" key="2">
    <source>
        <dbReference type="HAMAP-Rule" id="MF_00048"/>
    </source>
</evidence>
<evidence type="ECO:0000313" key="3">
    <source>
        <dbReference type="EMBL" id="OGK17665.1"/>
    </source>
</evidence>
<dbReference type="Proteomes" id="UP000176850">
    <property type="component" value="Unassembled WGS sequence"/>
</dbReference>
<dbReference type="PANTHER" id="PTHR34039:SF1">
    <property type="entry name" value="UPF0102 PROTEIN YRAN"/>
    <property type="match status" value="1"/>
</dbReference>
<dbReference type="EMBL" id="MFZH01000039">
    <property type="protein sequence ID" value="OGK17665.1"/>
    <property type="molecule type" value="Genomic_DNA"/>
</dbReference>
<dbReference type="InterPro" id="IPR011335">
    <property type="entry name" value="Restrct_endonuc-II-like"/>
</dbReference>
<dbReference type="GO" id="GO:0003676">
    <property type="term" value="F:nucleic acid binding"/>
    <property type="evidence" value="ECO:0007669"/>
    <property type="project" value="InterPro"/>
</dbReference>
<reference evidence="3 4" key="1">
    <citation type="journal article" date="2016" name="Nat. Commun.">
        <title>Thousands of microbial genomes shed light on interconnected biogeochemical processes in an aquifer system.</title>
        <authorList>
            <person name="Anantharaman K."/>
            <person name="Brown C.T."/>
            <person name="Hug L.A."/>
            <person name="Sharon I."/>
            <person name="Castelle C.J."/>
            <person name="Probst A.J."/>
            <person name="Thomas B.C."/>
            <person name="Singh A."/>
            <person name="Wilkins M.J."/>
            <person name="Karaoz U."/>
            <person name="Brodie E.L."/>
            <person name="Williams K.H."/>
            <person name="Hubbard S.S."/>
            <person name="Banfield J.F."/>
        </authorList>
    </citation>
    <scope>NUCLEOTIDE SEQUENCE [LARGE SCALE GENOMIC DNA]</scope>
</reference>
<dbReference type="AlphaFoldDB" id="A0A1F7GFM0"/>
<evidence type="ECO:0000313" key="4">
    <source>
        <dbReference type="Proteomes" id="UP000176850"/>
    </source>
</evidence>
<gene>
    <name evidence="3" type="ORF">A2799_04440</name>
</gene>
<dbReference type="InterPro" id="IPR011856">
    <property type="entry name" value="tRNA_endonuc-like_dom_sf"/>
</dbReference>
<comment type="caution">
    <text evidence="3">The sequence shown here is derived from an EMBL/GenBank/DDBJ whole genome shotgun (WGS) entry which is preliminary data.</text>
</comment>
<protein>
    <recommendedName>
        <fullName evidence="2">UPF0102 protein A2799_04440</fullName>
    </recommendedName>
</protein>
<dbReference type="SUPFAM" id="SSF52980">
    <property type="entry name" value="Restriction endonuclease-like"/>
    <property type="match status" value="1"/>
</dbReference>